<feature type="region of interest" description="Disordered" evidence="1">
    <location>
        <begin position="1"/>
        <end position="20"/>
    </location>
</feature>
<evidence type="ECO:0000313" key="3">
    <source>
        <dbReference type="EMBL" id="QQC93206.1"/>
    </source>
</evidence>
<proteinExistence type="predicted"/>
<feature type="transmembrane region" description="Helical" evidence="2">
    <location>
        <begin position="61"/>
        <end position="78"/>
    </location>
</feature>
<gene>
    <name evidence="3" type="ORF">I8755_36400</name>
</gene>
<feature type="transmembrane region" description="Helical" evidence="2">
    <location>
        <begin position="34"/>
        <end position="55"/>
    </location>
</feature>
<accession>A0A7T4PMZ3</accession>
<evidence type="ECO:0000256" key="2">
    <source>
        <dbReference type="SAM" id="Phobius"/>
    </source>
</evidence>
<name>A0A7T4PMZ3_9ACTN</name>
<dbReference type="Proteomes" id="UP000596130">
    <property type="component" value="Chromosome"/>
</dbReference>
<keyword evidence="2" id="KW-1133">Transmembrane helix</keyword>
<sequence>MTTRDEHTAGSRPLGEMERGTPHRLAARNEMWTLAWTALCVLLAVWSIAWAVGAARGATNAWAYSLGGLVLLACSLWARRSAIRNNPPRHL</sequence>
<evidence type="ECO:0000256" key="1">
    <source>
        <dbReference type="SAM" id="MobiDB-lite"/>
    </source>
</evidence>
<protein>
    <recommendedName>
        <fullName evidence="5">DUF2530 domain-containing protein</fullName>
    </recommendedName>
</protein>
<dbReference type="AlphaFoldDB" id="A0A7T4PMZ3"/>
<evidence type="ECO:0000313" key="4">
    <source>
        <dbReference type="Proteomes" id="UP000596130"/>
    </source>
</evidence>
<reference evidence="3 4" key="1">
    <citation type="submission" date="2020-12" db="EMBL/GenBank/DDBJ databases">
        <title>Identification and biosynthesis of polyene macrolides produced by Streptomyces alfalfae Men-myco-93-63.</title>
        <authorList>
            <person name="Liu D."/>
            <person name="Li Y."/>
            <person name="Liu L."/>
            <person name="Han X."/>
            <person name="Shen F."/>
        </authorList>
    </citation>
    <scope>NUCLEOTIDE SEQUENCE [LARGE SCALE GENOMIC DNA]</scope>
    <source>
        <strain evidence="3 4">Men-myco-93-63</strain>
    </source>
</reference>
<keyword evidence="2" id="KW-0812">Transmembrane</keyword>
<organism evidence="3 4">
    <name type="scientific">Streptomyces alfalfae</name>
    <dbReference type="NCBI Taxonomy" id="1642299"/>
    <lineage>
        <taxon>Bacteria</taxon>
        <taxon>Bacillati</taxon>
        <taxon>Actinomycetota</taxon>
        <taxon>Actinomycetes</taxon>
        <taxon>Kitasatosporales</taxon>
        <taxon>Streptomycetaceae</taxon>
        <taxon>Streptomyces</taxon>
    </lineage>
</organism>
<dbReference type="EMBL" id="CP065959">
    <property type="protein sequence ID" value="QQC93206.1"/>
    <property type="molecule type" value="Genomic_DNA"/>
</dbReference>
<keyword evidence="2" id="KW-0472">Membrane</keyword>
<evidence type="ECO:0008006" key="5">
    <source>
        <dbReference type="Google" id="ProtNLM"/>
    </source>
</evidence>
<dbReference type="RefSeq" id="WP_198504706.1">
    <property type="nucleotide sequence ID" value="NZ_CP065959.1"/>
</dbReference>